<gene>
    <name evidence="1" type="ORF">ENK01_04690</name>
</gene>
<dbReference type="Proteomes" id="UP000885806">
    <property type="component" value="Unassembled WGS sequence"/>
</dbReference>
<feature type="non-terminal residue" evidence="1">
    <location>
        <position position="193"/>
    </location>
</feature>
<reference evidence="1" key="1">
    <citation type="journal article" date="2020" name="mSystems">
        <title>Genome- and Community-Level Interaction Insights into Carbon Utilization and Element Cycling Functions of Hydrothermarchaeota in Hydrothermal Sediment.</title>
        <authorList>
            <person name="Zhou Z."/>
            <person name="Liu Y."/>
            <person name="Xu W."/>
            <person name="Pan J."/>
            <person name="Luo Z.H."/>
            <person name="Li M."/>
        </authorList>
    </citation>
    <scope>NUCLEOTIDE SEQUENCE [LARGE SCALE GENOMIC DNA]</scope>
    <source>
        <strain evidence="1">HyVt-538</strain>
    </source>
</reference>
<name>A0A7V5U1I6_9PROT</name>
<organism evidence="1">
    <name type="scientific">Hellea balneolensis</name>
    <dbReference type="NCBI Taxonomy" id="287478"/>
    <lineage>
        <taxon>Bacteria</taxon>
        <taxon>Pseudomonadati</taxon>
        <taxon>Pseudomonadota</taxon>
        <taxon>Alphaproteobacteria</taxon>
        <taxon>Maricaulales</taxon>
        <taxon>Robiginitomaculaceae</taxon>
        <taxon>Hellea</taxon>
    </lineage>
</organism>
<proteinExistence type="predicted"/>
<dbReference type="NCBIfam" id="TIGR02218">
    <property type="entry name" value="phg_TIGR02218"/>
    <property type="match status" value="1"/>
</dbReference>
<dbReference type="EMBL" id="DROP01000314">
    <property type="protein sequence ID" value="HHI89233.1"/>
    <property type="molecule type" value="Genomic_DNA"/>
</dbReference>
<comment type="caution">
    <text evidence="1">The sequence shown here is derived from an EMBL/GenBank/DDBJ whole genome shotgun (WGS) entry which is preliminary data.</text>
</comment>
<protein>
    <submittedName>
        <fullName evidence="1">DUF2163 domain-containing protein</fullName>
    </submittedName>
</protein>
<sequence length="193" mass="20828">MRSFDPAYAAHLAGEVTTLCHCWRVVRKDGQVLGFTDHDRPLLVDGQDYAPDSGFSATQIAAGGGFEPDESGVQGLLASNRIVEAEVEAGLFDGALVEIYRVNWQDTSVRALIWAGQIGDIRKKDGLFEAVLTGPASLLERSTGRVFSRLCDASFGDARCGLNPADFPPGTDCPRSWKACQGFANTLNFRGFP</sequence>
<dbReference type="AlphaFoldDB" id="A0A7V5U1I6"/>
<dbReference type="Pfam" id="PF09931">
    <property type="entry name" value="Phage_phiJL001_Gp84_N"/>
    <property type="match status" value="1"/>
</dbReference>
<evidence type="ECO:0000313" key="1">
    <source>
        <dbReference type="EMBL" id="HHI89233.1"/>
    </source>
</evidence>
<accession>A0A7V5U1I6</accession>
<dbReference type="InterPro" id="IPR011928">
    <property type="entry name" value="Phage_phiJL001_Gp84"/>
</dbReference>